<reference evidence="1" key="1">
    <citation type="submission" date="2016-03" db="EMBL/GenBank/DDBJ databases">
        <title>Draft genome sequence of Rosellinia necatrix.</title>
        <authorList>
            <person name="Kanematsu S."/>
        </authorList>
    </citation>
    <scope>NUCLEOTIDE SEQUENCE [LARGE SCALE GENOMIC DNA]</scope>
    <source>
        <strain evidence="1">W97</strain>
    </source>
</reference>
<protein>
    <submittedName>
        <fullName evidence="1">Uncharacterized protein</fullName>
    </submittedName>
</protein>
<gene>
    <name evidence="1" type="ORF">SAMD00023353_3401250</name>
</gene>
<dbReference type="Proteomes" id="UP000054516">
    <property type="component" value="Unassembled WGS sequence"/>
</dbReference>
<evidence type="ECO:0000313" key="2">
    <source>
        <dbReference type="Proteomes" id="UP000054516"/>
    </source>
</evidence>
<keyword evidence="2" id="KW-1185">Reference proteome</keyword>
<organism evidence="1">
    <name type="scientific">Rosellinia necatrix</name>
    <name type="common">White root-rot fungus</name>
    <dbReference type="NCBI Taxonomy" id="77044"/>
    <lineage>
        <taxon>Eukaryota</taxon>
        <taxon>Fungi</taxon>
        <taxon>Dikarya</taxon>
        <taxon>Ascomycota</taxon>
        <taxon>Pezizomycotina</taxon>
        <taxon>Sordariomycetes</taxon>
        <taxon>Xylariomycetidae</taxon>
        <taxon>Xylariales</taxon>
        <taxon>Xylariaceae</taxon>
        <taxon>Rosellinia</taxon>
    </lineage>
</organism>
<dbReference type="EMBL" id="DF977479">
    <property type="protein sequence ID" value="GAP89040.2"/>
    <property type="molecule type" value="Genomic_DNA"/>
</dbReference>
<accession>A0A1W2TL57</accession>
<name>A0A1W2TL57_ROSNE</name>
<evidence type="ECO:0000313" key="1">
    <source>
        <dbReference type="EMBL" id="GAP89040.2"/>
    </source>
</evidence>
<proteinExistence type="predicted"/>
<sequence>MTWAAIFACHPYLQGKFEAGATALLKQPVWWAGFLKTGTEPRIPLIEIAMSGRIFEPTKLRRTLRQHSIWDAYRRAADGGWLIRADWSDVLGSVESSWNLGRRLRTVKVLLENGAKMEGGVTYRLKLPAHRSPKALDFLVRYSEALVKISRHSNPLKHFDSIASQVIKDEFERNLGVKWYWDDEADWFQRGGRIRL</sequence>
<dbReference type="AlphaFoldDB" id="A0A1W2TL57"/>